<organism evidence="3 4">
    <name type="scientific">Nocardioides panacis</name>
    <dbReference type="NCBI Taxonomy" id="2849501"/>
    <lineage>
        <taxon>Bacteria</taxon>
        <taxon>Bacillati</taxon>
        <taxon>Actinomycetota</taxon>
        <taxon>Actinomycetes</taxon>
        <taxon>Propionibacteriales</taxon>
        <taxon>Nocardioidaceae</taxon>
        <taxon>Nocardioides</taxon>
    </lineage>
</organism>
<gene>
    <name evidence="3" type="ORF">KRR39_21610</name>
</gene>
<name>A0A975SY39_9ACTN</name>
<proteinExistence type="predicted"/>
<keyword evidence="3" id="KW-0255">Endonuclease</keyword>
<evidence type="ECO:0000256" key="1">
    <source>
        <dbReference type="SAM" id="MobiDB-lite"/>
    </source>
</evidence>
<dbReference type="KEGG" id="nps:KRR39_21610"/>
<evidence type="ECO:0000313" key="4">
    <source>
        <dbReference type="Proteomes" id="UP000683575"/>
    </source>
</evidence>
<keyword evidence="3" id="KW-0540">Nuclease</keyword>
<dbReference type="GO" id="GO:0004519">
    <property type="term" value="F:endonuclease activity"/>
    <property type="evidence" value="ECO:0007669"/>
    <property type="project" value="UniProtKB-KW"/>
</dbReference>
<dbReference type="CDD" id="cd00085">
    <property type="entry name" value="HNHc"/>
    <property type="match status" value="1"/>
</dbReference>
<sequence>MSTTIRTEDQAHPIARFSGRLHQVLDGLAEAPAWSMTPDEQRTVVVGLARAEARLAELRLRVLAVADRNDVAADSAATSTGAWLAQVTRRTRGAAHAEVALAVALDTGFSVTRDALAAGRVDPAQATVIVRSIQALPESVSRLDRGRAEAHLVRAAGEFDAAALRVLGRRVLEVIDPDAADLAEGRRLEAEEAAAARATFLELSANPDGSHTGRFKIPALHAAMLTKMLHAFTHPRHHDQQQPNSRVRLSRPERLGEAFCRLLERVPADRLPVAGGMSATVVVLLDYDRLLSGLGTATLDTGQPLSAGAARQLACEAGIVPAVWRRALGSASVVLDLGRRTRLHTEAQRTALTIRDRGCTTVGCDRPAAWCHAHHDQPWSQDGPTNLVNGRLLCAFHHGKAHSPGYDTSHLPTGQIQVPPTDVRASAHG</sequence>
<keyword evidence="4" id="KW-1185">Reference proteome</keyword>
<dbReference type="AlphaFoldDB" id="A0A975SY39"/>
<dbReference type="Pfam" id="PF02720">
    <property type="entry name" value="DUF222"/>
    <property type="match status" value="1"/>
</dbReference>
<reference evidence="3" key="1">
    <citation type="submission" date="2021-06" db="EMBL/GenBank/DDBJ databases">
        <title>Complete genome sequence of Nocardioides sp. G188.</title>
        <authorList>
            <person name="Im W.-T."/>
        </authorList>
    </citation>
    <scope>NUCLEOTIDE SEQUENCE</scope>
    <source>
        <strain evidence="3">G188</strain>
    </source>
</reference>
<protein>
    <submittedName>
        <fullName evidence="3">HNH endonuclease</fullName>
    </submittedName>
</protein>
<feature type="domain" description="HNH nuclease" evidence="2">
    <location>
        <begin position="347"/>
        <end position="399"/>
    </location>
</feature>
<accession>A0A975SY39</accession>
<dbReference type="EMBL" id="CP077062">
    <property type="protein sequence ID" value="QWZ07932.1"/>
    <property type="molecule type" value="Genomic_DNA"/>
</dbReference>
<dbReference type="RefSeq" id="WP_216939442.1">
    <property type="nucleotide sequence ID" value="NZ_CP077062.1"/>
</dbReference>
<evidence type="ECO:0000313" key="3">
    <source>
        <dbReference type="EMBL" id="QWZ07932.1"/>
    </source>
</evidence>
<evidence type="ECO:0000259" key="2">
    <source>
        <dbReference type="SMART" id="SM00507"/>
    </source>
</evidence>
<dbReference type="InterPro" id="IPR003870">
    <property type="entry name" value="DUF222"/>
</dbReference>
<feature type="region of interest" description="Disordered" evidence="1">
    <location>
        <begin position="405"/>
        <end position="429"/>
    </location>
</feature>
<dbReference type="Proteomes" id="UP000683575">
    <property type="component" value="Chromosome"/>
</dbReference>
<dbReference type="InterPro" id="IPR003615">
    <property type="entry name" value="HNH_nuc"/>
</dbReference>
<keyword evidence="3" id="KW-0378">Hydrolase</keyword>
<dbReference type="SMART" id="SM00507">
    <property type="entry name" value="HNHc"/>
    <property type="match status" value="1"/>
</dbReference>